<comment type="caution">
    <text evidence="2">The sequence shown here is derived from an EMBL/GenBank/DDBJ whole genome shotgun (WGS) entry which is preliminary data.</text>
</comment>
<proteinExistence type="predicted"/>
<keyword evidence="3" id="KW-1185">Reference proteome</keyword>
<dbReference type="InterPro" id="IPR017853">
    <property type="entry name" value="GH"/>
</dbReference>
<dbReference type="GO" id="GO:0016787">
    <property type="term" value="F:hydrolase activity"/>
    <property type="evidence" value="ECO:0007669"/>
    <property type="project" value="UniProtKB-KW"/>
</dbReference>
<dbReference type="PANTHER" id="PTHR42976">
    <property type="entry name" value="BIFUNCTIONAL CHITINASE/LYSOZYME-RELATED"/>
    <property type="match status" value="1"/>
</dbReference>
<keyword evidence="2" id="KW-0378">Hydrolase</keyword>
<keyword evidence="1" id="KW-0732">Signal</keyword>
<organism evidence="2 3">
    <name type="scientific">Kutzneria buriramensis</name>
    <dbReference type="NCBI Taxonomy" id="1045776"/>
    <lineage>
        <taxon>Bacteria</taxon>
        <taxon>Bacillati</taxon>
        <taxon>Actinomycetota</taxon>
        <taxon>Actinomycetes</taxon>
        <taxon>Pseudonocardiales</taxon>
        <taxon>Pseudonocardiaceae</taxon>
        <taxon>Kutzneria</taxon>
    </lineage>
</organism>
<sequence length="354" mass="37793">MLTSRLARGLTVAAALAAAAVTATPGSAAAAGQANHQLPIPAHVFAPYFQTYIPGDPAEQAAASGARYLTMAFLQTPVAGSCEATWDGDPNRPISWAQYGDSIARLRAMGGDVIASYGGGDASGHGTDIADSCADVDKIAENFEKVITTYGITRIDLDVEGPMPKNLPGMDRRNKAIAQVERWAAAHGRTIQFDYTVPTDVVGITKETKDMLANAVSNGADIHIVNIMTFDYYDDKPHEMAADTKTAAGELLDELRVLHPSTPDFKLWQQVGIIEMVGLDDYGSGGETGPLEIFTPRDAVDVTVWSWLHNIGSLSFWALGRDNGTCVGQHSDSCSGVQQAAWQYTKTMGAFTHN</sequence>
<dbReference type="EMBL" id="QUNO01000002">
    <property type="protein sequence ID" value="REH54308.1"/>
    <property type="molecule type" value="Genomic_DNA"/>
</dbReference>
<feature type="chain" id="PRO_5017740452" evidence="1">
    <location>
        <begin position="31"/>
        <end position="354"/>
    </location>
</feature>
<gene>
    <name evidence="2" type="ORF">BCF44_102540</name>
</gene>
<reference evidence="2 3" key="1">
    <citation type="submission" date="2018-08" db="EMBL/GenBank/DDBJ databases">
        <title>Genomic Encyclopedia of Archaeal and Bacterial Type Strains, Phase II (KMG-II): from individual species to whole genera.</title>
        <authorList>
            <person name="Goeker M."/>
        </authorList>
    </citation>
    <scope>NUCLEOTIDE SEQUENCE [LARGE SCALE GENOMIC DNA]</scope>
    <source>
        <strain evidence="2 3">DSM 45791</strain>
    </source>
</reference>
<dbReference type="InterPro" id="IPR052750">
    <property type="entry name" value="GH18_Chitinase"/>
</dbReference>
<evidence type="ECO:0000313" key="3">
    <source>
        <dbReference type="Proteomes" id="UP000256269"/>
    </source>
</evidence>
<feature type="signal peptide" evidence="1">
    <location>
        <begin position="1"/>
        <end position="30"/>
    </location>
</feature>
<dbReference type="RefSeq" id="WP_116173388.1">
    <property type="nucleotide sequence ID" value="NZ_CP144375.1"/>
</dbReference>
<evidence type="ECO:0000313" key="2">
    <source>
        <dbReference type="EMBL" id="REH54308.1"/>
    </source>
</evidence>
<dbReference type="OrthoDB" id="99456at2"/>
<dbReference type="SUPFAM" id="SSF51445">
    <property type="entry name" value="(Trans)glycosidases"/>
    <property type="match status" value="1"/>
</dbReference>
<protein>
    <submittedName>
        <fullName evidence="2">Glycosyl hydrolase family 18 (Putative chitinase)</fullName>
    </submittedName>
</protein>
<dbReference type="Proteomes" id="UP000256269">
    <property type="component" value="Unassembled WGS sequence"/>
</dbReference>
<evidence type="ECO:0000256" key="1">
    <source>
        <dbReference type="SAM" id="SignalP"/>
    </source>
</evidence>
<accession>A0A3E0I6D3</accession>
<dbReference type="PANTHER" id="PTHR42976:SF1">
    <property type="entry name" value="GH18 DOMAIN-CONTAINING PROTEIN-RELATED"/>
    <property type="match status" value="1"/>
</dbReference>
<dbReference type="AlphaFoldDB" id="A0A3E0I6D3"/>
<name>A0A3E0I6D3_9PSEU</name>
<dbReference type="Gene3D" id="3.20.20.80">
    <property type="entry name" value="Glycosidases"/>
    <property type="match status" value="1"/>
</dbReference>